<evidence type="ECO:0000313" key="4">
    <source>
        <dbReference type="Proteomes" id="UP000275232"/>
    </source>
</evidence>
<reference evidence="3 4" key="1">
    <citation type="submission" date="2018-11" db="EMBL/GenBank/DDBJ databases">
        <title>Erythrobacter spongiae sp. nov., isolated from a marine sponge.</title>
        <authorList>
            <person name="Zhuang L."/>
            <person name="Luo L."/>
        </authorList>
    </citation>
    <scope>NUCLEOTIDE SEQUENCE [LARGE SCALE GENOMIC DNA]</scope>
    <source>
        <strain evidence="3 4">HN-E23</strain>
    </source>
</reference>
<gene>
    <name evidence="3" type="ORF">EG799_01130</name>
</gene>
<dbReference type="PROSITE" id="PS51257">
    <property type="entry name" value="PROKAR_LIPOPROTEIN"/>
    <property type="match status" value="1"/>
</dbReference>
<evidence type="ECO:0000313" key="3">
    <source>
        <dbReference type="EMBL" id="RPF70386.1"/>
    </source>
</evidence>
<dbReference type="AlphaFoldDB" id="A0A3N5CPU5"/>
<keyword evidence="2" id="KW-0732">Signal</keyword>
<comment type="caution">
    <text evidence="3">The sequence shown here is derived from an EMBL/GenBank/DDBJ whole genome shotgun (WGS) entry which is preliminary data.</text>
</comment>
<feature type="region of interest" description="Disordered" evidence="1">
    <location>
        <begin position="112"/>
        <end position="133"/>
    </location>
</feature>
<feature type="signal peptide" evidence="2">
    <location>
        <begin position="1"/>
        <end position="21"/>
    </location>
</feature>
<sequence>MTKLVALTAASVLALATSACGNDADAPSEAQIDETALDGGLSANDATQYPVTTAGTYEGGGVTMTLSEDGSFLERNGDATREGTWEYDTIRGTCLTDQGSDQEQCYNMGEVQDDGTVSVTGPDGTTTTMTKVS</sequence>
<proteinExistence type="predicted"/>
<dbReference type="EMBL" id="RPFZ01000001">
    <property type="protein sequence ID" value="RPF70386.1"/>
    <property type="molecule type" value="Genomic_DNA"/>
</dbReference>
<accession>A0A3N5CPU5</accession>
<feature type="compositionally biased region" description="Low complexity" evidence="1">
    <location>
        <begin position="114"/>
        <end position="133"/>
    </location>
</feature>
<feature type="chain" id="PRO_5018100941" evidence="2">
    <location>
        <begin position="22"/>
        <end position="133"/>
    </location>
</feature>
<evidence type="ECO:0000256" key="2">
    <source>
        <dbReference type="SAM" id="SignalP"/>
    </source>
</evidence>
<evidence type="ECO:0000256" key="1">
    <source>
        <dbReference type="SAM" id="MobiDB-lite"/>
    </source>
</evidence>
<dbReference type="Proteomes" id="UP000275232">
    <property type="component" value="Unassembled WGS sequence"/>
</dbReference>
<name>A0A3N5CPU5_9SPHN</name>
<dbReference type="OrthoDB" id="7410546at2"/>
<protein>
    <submittedName>
        <fullName evidence="3">Uncharacterized protein</fullName>
    </submittedName>
</protein>
<organism evidence="3 4">
    <name type="scientific">Aurantiacibacter spongiae</name>
    <dbReference type="NCBI Taxonomy" id="2488860"/>
    <lineage>
        <taxon>Bacteria</taxon>
        <taxon>Pseudomonadati</taxon>
        <taxon>Pseudomonadota</taxon>
        <taxon>Alphaproteobacteria</taxon>
        <taxon>Sphingomonadales</taxon>
        <taxon>Erythrobacteraceae</taxon>
        <taxon>Aurantiacibacter</taxon>
    </lineage>
</organism>
<keyword evidence="4" id="KW-1185">Reference proteome</keyword>
<dbReference type="RefSeq" id="WP_123877798.1">
    <property type="nucleotide sequence ID" value="NZ_RPFZ01000001.1"/>
</dbReference>